<dbReference type="GO" id="GO:0044218">
    <property type="term" value="C:other organism cell membrane"/>
    <property type="evidence" value="ECO:0007669"/>
    <property type="project" value="UniProtKB-KW"/>
</dbReference>
<feature type="chain" id="PRO_5034911965" description="Complement component C9" evidence="24">
    <location>
        <begin position="27"/>
        <end position="595"/>
    </location>
</feature>
<accession>A0A8C2ZTV4</accession>
<dbReference type="Pfam" id="PF01823">
    <property type="entry name" value="MACPF"/>
    <property type="match status" value="1"/>
</dbReference>
<dbReference type="GO" id="GO:0005579">
    <property type="term" value="C:membrane attack complex"/>
    <property type="evidence" value="ECO:0007669"/>
    <property type="project" value="UniProtKB-KW"/>
</dbReference>
<evidence type="ECO:0000256" key="3">
    <source>
        <dbReference type="ARBA" id="ARBA00009214"/>
    </source>
</evidence>
<dbReference type="GO" id="GO:0005576">
    <property type="term" value="C:extracellular region"/>
    <property type="evidence" value="ECO:0007669"/>
    <property type="project" value="UniProtKB-SubCell"/>
</dbReference>
<dbReference type="InterPro" id="IPR000884">
    <property type="entry name" value="TSP1_rpt"/>
</dbReference>
<dbReference type="PROSITE" id="PS50068">
    <property type="entry name" value="LDLRA_2"/>
    <property type="match status" value="1"/>
</dbReference>
<dbReference type="PROSITE" id="PS51412">
    <property type="entry name" value="MACPF_2"/>
    <property type="match status" value="1"/>
</dbReference>
<keyword evidence="18" id="KW-0325">Glycoprotein</keyword>
<keyword evidence="12" id="KW-0391">Immunity</keyword>
<comment type="similarity">
    <text evidence="3">Belongs to the complement C6/C7/C8/C9 family.</text>
</comment>
<dbReference type="Ensembl" id="ENSCLMT00005033813.1">
    <property type="protein sequence ID" value="ENSCLMP00005032440.1"/>
    <property type="gene ID" value="ENSCLMG00005015561.1"/>
</dbReference>
<keyword evidence="17" id="KW-0179">Complement alternate pathway</keyword>
<dbReference type="AlphaFoldDB" id="A0A8C2ZTV4"/>
<evidence type="ECO:0000256" key="7">
    <source>
        <dbReference type="ARBA" id="ARBA00022536"/>
    </source>
</evidence>
<keyword evidence="24" id="KW-0732">Signal</keyword>
<dbReference type="PROSITE" id="PS50092">
    <property type="entry name" value="TSP1"/>
    <property type="match status" value="1"/>
</dbReference>
<keyword evidence="27" id="KW-1185">Reference proteome</keyword>
<dbReference type="SUPFAM" id="SSF57196">
    <property type="entry name" value="EGF/Laminin"/>
    <property type="match status" value="1"/>
</dbReference>
<dbReference type="Gene3D" id="4.10.400.10">
    <property type="entry name" value="Low-density Lipoprotein Receptor"/>
    <property type="match status" value="1"/>
</dbReference>
<evidence type="ECO:0000256" key="20">
    <source>
        <dbReference type="ARBA" id="ARBA00093294"/>
    </source>
</evidence>
<evidence type="ECO:0000256" key="5">
    <source>
        <dbReference type="ARBA" id="ARBA00022452"/>
    </source>
</evidence>
<gene>
    <name evidence="26" type="primary">c9</name>
</gene>
<dbReference type="GO" id="GO:0031640">
    <property type="term" value="P:killing of cells of another organism"/>
    <property type="evidence" value="ECO:0007669"/>
    <property type="project" value="UniProtKB-KW"/>
</dbReference>
<dbReference type="InterPro" id="IPR020864">
    <property type="entry name" value="MACPF"/>
</dbReference>
<comment type="function">
    <text evidence="20">Pore-forming component of the membrane attack complex (MAC), a multiprotein complex activated by the complement cascade, which inserts into a target cell membrane and forms a pore, leading to target cell membrane rupture and cell lysis. The MAC is initiated by proteolytic cleavage of C5 into complement C5b in response to the classical, alternative, lectin and GZMK complement pathways. The complement pathways consist in a cascade of proteins that leads to phagocytosis and breakdown of pathogens and signaling that strengthens the adaptive immune system. Constitutes the pore-forming subunit of the MAC complex: during MAC assembly, C9 associates with the C5b8 intermediate complex, and polymerizes to complete the pore.</text>
</comment>
<keyword evidence="8" id="KW-1052">Target cell membrane</keyword>
<feature type="disulfide bond" evidence="22">
    <location>
        <begin position="105"/>
        <end position="123"/>
    </location>
</feature>
<keyword evidence="10" id="KW-0812">Transmembrane</keyword>
<dbReference type="PROSITE" id="PS00022">
    <property type="entry name" value="EGF_1"/>
    <property type="match status" value="1"/>
</dbReference>
<evidence type="ECO:0000259" key="25">
    <source>
        <dbReference type="PROSITE" id="PS51412"/>
    </source>
</evidence>
<evidence type="ECO:0000256" key="19">
    <source>
        <dbReference type="ARBA" id="ARBA00023298"/>
    </source>
</evidence>
<reference evidence="26" key="1">
    <citation type="submission" date="2025-08" db="UniProtKB">
        <authorList>
            <consortium name="Ensembl"/>
        </authorList>
    </citation>
    <scope>IDENTIFICATION</scope>
</reference>
<evidence type="ECO:0000256" key="18">
    <source>
        <dbReference type="ARBA" id="ARBA00023180"/>
    </source>
</evidence>
<dbReference type="PANTHER" id="PTHR45742:SF3">
    <property type="entry name" value="COMPLEMENT COMPONENT C9"/>
    <property type="match status" value="1"/>
</dbReference>
<evidence type="ECO:0000256" key="10">
    <source>
        <dbReference type="ARBA" id="ARBA00022692"/>
    </source>
</evidence>
<keyword evidence="6" id="KW-0964">Secreted</keyword>
<evidence type="ECO:0000256" key="4">
    <source>
        <dbReference type="ARBA" id="ARBA00018261"/>
    </source>
</evidence>
<feature type="compositionally biased region" description="Basic residues" evidence="23">
    <location>
        <begin position="567"/>
        <end position="580"/>
    </location>
</feature>
<dbReference type="GO" id="GO:0006958">
    <property type="term" value="P:complement activation, classical pathway"/>
    <property type="evidence" value="ECO:0007669"/>
    <property type="project" value="UniProtKB-KW"/>
</dbReference>
<evidence type="ECO:0000256" key="8">
    <source>
        <dbReference type="ARBA" id="ARBA00022537"/>
    </source>
</evidence>
<evidence type="ECO:0000256" key="2">
    <source>
        <dbReference type="ARBA" id="ARBA00004613"/>
    </source>
</evidence>
<evidence type="ECO:0000256" key="16">
    <source>
        <dbReference type="ARBA" id="ARBA00023157"/>
    </source>
</evidence>
<dbReference type="Proteomes" id="UP000694565">
    <property type="component" value="Unplaced"/>
</dbReference>
<evidence type="ECO:0000313" key="27">
    <source>
        <dbReference type="Proteomes" id="UP000694565"/>
    </source>
</evidence>
<sequence>MTTEAALRLGLWGLCLTGTLLGNGLGAEMQLADPPPVSCAWSRWSEWSSCDACTNVRRRSRSVEVFGQFGGGSCQGSLGDREACRTDAQCQRPPPPLCSDSEFQCESGSCTKKRLQCNGDYDCEDGTDEDCDPLRRPCGSVVLENNEQGRTAGYGINILGADPRINPFNNDFFNGRCTRVRNPYTLKHDRLPWNVAVLNYETKVEETASREIYEDTHSLLKELLTEMSVKVDTGLSFKFTASEPSMAESSDASSKISLDYQYEKKTMIKEVSEYSNIKNKSFMRVKGTVQLSTYRMRSLDLKMADEFLQHVASLPLQYEKGIYFAFLESYGTHYTKNGRSGGEYELVYILNQDTIKTRNLTERMVQECMKIGISSDFGTSGAVEGRAGTDGCDAVTNKREVGAHGKATVDLVLTSVKGGTLESAAAMRAKLNKDGAMDLATYQNWARTVADAPALLYSEPEPIYMLVPLDMPDANSRILNLKRATADYVAEYNVCKCNPCHNGGTLALLDGKCMCLCPHLYEGRSCQNLKSDKAQNPEGRSGPEPGAVTQSGSWEPCAGETPAVKSTARRSTHTHTHTHTHPLFGEQCPLEVSNR</sequence>
<evidence type="ECO:0000256" key="6">
    <source>
        <dbReference type="ARBA" id="ARBA00022525"/>
    </source>
</evidence>
<dbReference type="InterPro" id="IPR020863">
    <property type="entry name" value="MACPF_CS"/>
</dbReference>
<feature type="domain" description="MACPF" evidence="25">
    <location>
        <begin position="134"/>
        <end position="496"/>
    </location>
</feature>
<dbReference type="CDD" id="cd00112">
    <property type="entry name" value="LDLa"/>
    <property type="match status" value="1"/>
</dbReference>
<comment type="subcellular location">
    <subcellularLocation>
        <location evidence="2">Secreted</location>
    </subcellularLocation>
    <subcellularLocation>
        <location evidence="1">Target cell membrane</location>
        <topology evidence="1">Multi-pass membrane protein</topology>
    </subcellularLocation>
</comment>
<dbReference type="SUPFAM" id="SSF57424">
    <property type="entry name" value="LDL receptor-like module"/>
    <property type="match status" value="1"/>
</dbReference>
<dbReference type="GO" id="GO:0006957">
    <property type="term" value="P:complement activation, alternative pathway"/>
    <property type="evidence" value="ECO:0007669"/>
    <property type="project" value="UniProtKB-KW"/>
</dbReference>
<evidence type="ECO:0000256" key="13">
    <source>
        <dbReference type="ARBA" id="ARBA00022875"/>
    </source>
</evidence>
<organism evidence="26 27">
    <name type="scientific">Cyclopterus lumpus</name>
    <name type="common">Lumpsucker</name>
    <dbReference type="NCBI Taxonomy" id="8103"/>
    <lineage>
        <taxon>Eukaryota</taxon>
        <taxon>Metazoa</taxon>
        <taxon>Chordata</taxon>
        <taxon>Craniata</taxon>
        <taxon>Vertebrata</taxon>
        <taxon>Euteleostomi</taxon>
        <taxon>Actinopterygii</taxon>
        <taxon>Neopterygii</taxon>
        <taxon>Teleostei</taxon>
        <taxon>Neoteleostei</taxon>
        <taxon>Acanthomorphata</taxon>
        <taxon>Eupercaria</taxon>
        <taxon>Perciformes</taxon>
        <taxon>Cottioidei</taxon>
        <taxon>Cottales</taxon>
        <taxon>Cyclopteridae</taxon>
        <taxon>Cyclopterus</taxon>
    </lineage>
</organism>
<dbReference type="Gene3D" id="2.10.25.10">
    <property type="entry name" value="Laminin"/>
    <property type="match status" value="1"/>
</dbReference>
<evidence type="ECO:0000256" key="23">
    <source>
        <dbReference type="SAM" id="MobiDB-lite"/>
    </source>
</evidence>
<evidence type="ECO:0000256" key="12">
    <source>
        <dbReference type="ARBA" id="ARBA00022859"/>
    </source>
</evidence>
<keyword evidence="7" id="KW-0245">EGF-like domain</keyword>
<feature type="disulfide bond" evidence="22">
    <location>
        <begin position="98"/>
        <end position="110"/>
    </location>
</feature>
<dbReference type="GeneTree" id="ENSGT00940000159777"/>
<keyword evidence="9" id="KW-0399">Innate immunity</keyword>
<dbReference type="InterPro" id="IPR036055">
    <property type="entry name" value="LDL_receptor-like_sf"/>
</dbReference>
<evidence type="ECO:0000256" key="21">
    <source>
        <dbReference type="ARBA" id="ARBA00093512"/>
    </source>
</evidence>
<dbReference type="PANTHER" id="PTHR45742">
    <property type="entry name" value="COMPLEMENT COMPONENT C6"/>
    <property type="match status" value="1"/>
</dbReference>
<dbReference type="InterPro" id="IPR000742">
    <property type="entry name" value="EGF"/>
</dbReference>
<keyword evidence="15" id="KW-0472">Membrane</keyword>
<keyword evidence="5" id="KW-1134">Transmembrane beta strand</keyword>
<keyword evidence="14" id="KW-0473">Membrane attack complex</keyword>
<keyword evidence="16 22" id="KW-1015">Disulfide bond</keyword>
<evidence type="ECO:0000256" key="1">
    <source>
        <dbReference type="ARBA" id="ARBA00004276"/>
    </source>
</evidence>
<evidence type="ECO:0000256" key="14">
    <source>
        <dbReference type="ARBA" id="ARBA00023058"/>
    </source>
</evidence>
<evidence type="ECO:0000256" key="24">
    <source>
        <dbReference type="SAM" id="SignalP"/>
    </source>
</evidence>
<dbReference type="SMART" id="SM00209">
    <property type="entry name" value="TSP1"/>
    <property type="match status" value="1"/>
</dbReference>
<evidence type="ECO:0000256" key="9">
    <source>
        <dbReference type="ARBA" id="ARBA00022588"/>
    </source>
</evidence>
<keyword evidence="19" id="KW-1053">Target membrane</keyword>
<comment type="subunit">
    <text evidence="21">Homooligomer; about 20 C9 chains oligomerize to give rise to a huge beta-barrel that forms a 100 Angstrom diameter pore in target membranes. Component of the membrane attack complex (MAC), composed of complement C5b, C6, C7, C8A, C8B, C8G and multiple copies of the pore-forming subunit C9.</text>
</comment>
<dbReference type="PRINTS" id="PR00764">
    <property type="entry name" value="COMPLEMENTC9"/>
</dbReference>
<proteinExistence type="inferred from homology"/>
<dbReference type="Pfam" id="PF00057">
    <property type="entry name" value="Ldl_recept_a"/>
    <property type="match status" value="1"/>
</dbReference>
<feature type="signal peptide" evidence="24">
    <location>
        <begin position="1"/>
        <end position="26"/>
    </location>
</feature>
<feature type="region of interest" description="Disordered" evidence="23">
    <location>
        <begin position="530"/>
        <end position="595"/>
    </location>
</feature>
<evidence type="ECO:0000313" key="26">
    <source>
        <dbReference type="Ensembl" id="ENSCLMP00005032440.1"/>
    </source>
</evidence>
<dbReference type="InterPro" id="IPR001862">
    <property type="entry name" value="MAC_perforin"/>
</dbReference>
<reference evidence="26" key="2">
    <citation type="submission" date="2025-09" db="UniProtKB">
        <authorList>
            <consortium name="Ensembl"/>
        </authorList>
    </citation>
    <scope>IDENTIFICATION</scope>
</reference>
<comment type="caution">
    <text evidence="22">Lacks conserved residue(s) required for the propagation of feature annotation.</text>
</comment>
<dbReference type="InterPro" id="IPR036383">
    <property type="entry name" value="TSP1_rpt_sf"/>
</dbReference>
<dbReference type="Gene3D" id="2.20.100.10">
    <property type="entry name" value="Thrombospondin type-1 (TSP1) repeat"/>
    <property type="match status" value="1"/>
</dbReference>
<evidence type="ECO:0000256" key="22">
    <source>
        <dbReference type="PROSITE-ProRule" id="PRU00124"/>
    </source>
</evidence>
<evidence type="ECO:0000256" key="11">
    <source>
        <dbReference type="ARBA" id="ARBA00022852"/>
    </source>
</evidence>
<dbReference type="PROSITE" id="PS00279">
    <property type="entry name" value="MACPF_1"/>
    <property type="match status" value="1"/>
</dbReference>
<evidence type="ECO:0000256" key="15">
    <source>
        <dbReference type="ARBA" id="ARBA00023136"/>
    </source>
</evidence>
<dbReference type="SUPFAM" id="SSF82895">
    <property type="entry name" value="TSP-1 type 1 repeat"/>
    <property type="match status" value="1"/>
</dbReference>
<name>A0A8C2ZTV4_CYCLU</name>
<dbReference type="SMART" id="SM00192">
    <property type="entry name" value="LDLa"/>
    <property type="match status" value="1"/>
</dbReference>
<dbReference type="SMART" id="SM00457">
    <property type="entry name" value="MACPF"/>
    <property type="match status" value="1"/>
</dbReference>
<protein>
    <recommendedName>
        <fullName evidence="4">Complement component C9</fullName>
    </recommendedName>
</protein>
<keyword evidence="11" id="KW-0204">Cytolysis</keyword>
<evidence type="ECO:0000256" key="17">
    <source>
        <dbReference type="ARBA" id="ARBA00023162"/>
    </source>
</evidence>
<dbReference type="InterPro" id="IPR002172">
    <property type="entry name" value="LDrepeatLR_classA_rpt"/>
</dbReference>
<keyword evidence="13" id="KW-0180">Complement pathway</keyword>